<protein>
    <recommendedName>
        <fullName evidence="2">Nudix hydrolase domain-containing protein</fullName>
    </recommendedName>
</protein>
<proteinExistence type="predicted"/>
<dbReference type="AlphaFoldDB" id="A0A455T3G0"/>
<evidence type="ECO:0000313" key="1">
    <source>
        <dbReference type="EMBL" id="BBH95153.1"/>
    </source>
</evidence>
<name>A0A455T3G0_9CHLR</name>
<evidence type="ECO:0008006" key="2">
    <source>
        <dbReference type="Google" id="ProtNLM"/>
    </source>
</evidence>
<accession>A0A455T3G0</accession>
<dbReference type="EMBL" id="AP019377">
    <property type="protein sequence ID" value="BBH95153.1"/>
    <property type="molecule type" value="Genomic_DNA"/>
</dbReference>
<gene>
    <name evidence="1" type="ORF">KTA_33520</name>
</gene>
<organism evidence="1">
    <name type="scientific">Thermogemmatispora argillosa</name>
    <dbReference type="NCBI Taxonomy" id="2045280"/>
    <lineage>
        <taxon>Bacteria</taxon>
        <taxon>Bacillati</taxon>
        <taxon>Chloroflexota</taxon>
        <taxon>Ktedonobacteria</taxon>
        <taxon>Thermogemmatisporales</taxon>
        <taxon>Thermogemmatisporaceae</taxon>
        <taxon>Thermogemmatispora</taxon>
    </lineage>
</organism>
<reference evidence="1" key="1">
    <citation type="submission" date="2018-12" db="EMBL/GenBank/DDBJ databases">
        <title>Novel natural products biosynthetic potential of the class Ktedonobacteria.</title>
        <authorList>
            <person name="Zheng Y."/>
            <person name="Saitou A."/>
            <person name="Wang C.M."/>
            <person name="Toyoda A."/>
            <person name="Minakuchi Y."/>
            <person name="Sekiguchi Y."/>
            <person name="Ueda K."/>
            <person name="Takano H."/>
            <person name="Sakai Y."/>
            <person name="Yokota A."/>
            <person name="Yabe S."/>
        </authorList>
    </citation>
    <scope>NUCLEOTIDE SEQUENCE</scope>
    <source>
        <strain evidence="1">A3-2</strain>
    </source>
</reference>
<sequence length="130" mass="13846">MSHISRVVLLIFHSDPQQPLIWLLRDRRGAWHLPAAVCAAGAHTGKLALVLLQSLAGSCPGQRLWLLGLWPPVAAYLALLPDGAGGESSAGGCWWPAKEAAALLTGQEAWLIRRASQWLADGGANRRGLA</sequence>